<organism evidence="3 4">
    <name type="scientific">Eiseniibacteriota bacterium</name>
    <dbReference type="NCBI Taxonomy" id="2212470"/>
    <lineage>
        <taxon>Bacteria</taxon>
        <taxon>Candidatus Eiseniibacteriota</taxon>
    </lineage>
</organism>
<dbReference type="Gene3D" id="3.40.50.620">
    <property type="entry name" value="HUPs"/>
    <property type="match status" value="1"/>
</dbReference>
<proteinExistence type="inferred from homology"/>
<dbReference type="SUPFAM" id="SSF52402">
    <property type="entry name" value="Adenine nucleotide alpha hydrolases-like"/>
    <property type="match status" value="1"/>
</dbReference>
<protein>
    <submittedName>
        <fullName evidence="3">Universal stress protein</fullName>
    </submittedName>
</protein>
<evidence type="ECO:0000313" key="3">
    <source>
        <dbReference type="EMBL" id="MFC1799675.1"/>
    </source>
</evidence>
<comment type="caution">
    <text evidence="3">The sequence shown here is derived from an EMBL/GenBank/DDBJ whole genome shotgun (WGS) entry which is preliminary data.</text>
</comment>
<dbReference type="CDD" id="cd00293">
    <property type="entry name" value="USP-like"/>
    <property type="match status" value="1"/>
</dbReference>
<dbReference type="PANTHER" id="PTHR46268">
    <property type="entry name" value="STRESS RESPONSE PROTEIN NHAX"/>
    <property type="match status" value="1"/>
</dbReference>
<comment type="similarity">
    <text evidence="1">Belongs to the universal stress protein A family.</text>
</comment>
<evidence type="ECO:0000259" key="2">
    <source>
        <dbReference type="Pfam" id="PF00582"/>
    </source>
</evidence>
<dbReference type="Pfam" id="PF00582">
    <property type="entry name" value="Usp"/>
    <property type="match status" value="1"/>
</dbReference>
<gene>
    <name evidence="3" type="ORF">ACFL2Z_02030</name>
</gene>
<reference evidence="3 4" key="1">
    <citation type="submission" date="2024-09" db="EMBL/GenBank/DDBJ databases">
        <authorList>
            <person name="D'Angelo T."/>
        </authorList>
    </citation>
    <scope>NUCLEOTIDE SEQUENCE [LARGE SCALE GENOMIC DNA]</scope>
    <source>
        <strain evidence="3">SAG AM-311-F02</strain>
    </source>
</reference>
<name>A0ABV6YNN1_UNCEI</name>
<evidence type="ECO:0000313" key="4">
    <source>
        <dbReference type="Proteomes" id="UP001594288"/>
    </source>
</evidence>
<dbReference type="PANTHER" id="PTHR46268:SF6">
    <property type="entry name" value="UNIVERSAL STRESS PROTEIN UP12"/>
    <property type="match status" value="1"/>
</dbReference>
<dbReference type="Proteomes" id="UP001594288">
    <property type="component" value="Unassembled WGS sequence"/>
</dbReference>
<evidence type="ECO:0000256" key="1">
    <source>
        <dbReference type="ARBA" id="ARBA00008791"/>
    </source>
</evidence>
<accession>A0ABV6YNN1</accession>
<dbReference type="EMBL" id="JBHPEI010000021">
    <property type="protein sequence ID" value="MFC1799675.1"/>
    <property type="molecule type" value="Genomic_DNA"/>
</dbReference>
<dbReference type="InterPro" id="IPR014729">
    <property type="entry name" value="Rossmann-like_a/b/a_fold"/>
</dbReference>
<feature type="domain" description="UspA" evidence="2">
    <location>
        <begin position="69"/>
        <end position="152"/>
    </location>
</feature>
<dbReference type="InterPro" id="IPR006016">
    <property type="entry name" value="UspA"/>
</dbReference>
<sequence length="174" mass="19427">MGHLMLVLSPARHSPKSIDLALSLVQTSKRPLLAVFVMDMKVPNAISDHIVDIGFLGDKVSDQLESTIHREYESRGRRELEEVKERAKELGIECETVVRKGDFVEEILKIAEEKAIEDMVVSRAERSNISRKLFGSAVNELLGRATWPIMVVSDTAVENHKERNGRKPDGGGQP</sequence>
<keyword evidence="4" id="KW-1185">Reference proteome</keyword>